<dbReference type="SUPFAM" id="SSF117281">
    <property type="entry name" value="Kelch motif"/>
    <property type="match status" value="1"/>
</dbReference>
<dbReference type="PANTHER" id="PTHR46093:SF18">
    <property type="entry name" value="FIBRONECTIN TYPE-III DOMAIN-CONTAINING PROTEIN"/>
    <property type="match status" value="1"/>
</dbReference>
<keyword evidence="1" id="KW-0880">Kelch repeat</keyword>
<organism evidence="3 4">
    <name type="scientific">Linnemannia gamsii</name>
    <dbReference type="NCBI Taxonomy" id="64522"/>
    <lineage>
        <taxon>Eukaryota</taxon>
        <taxon>Fungi</taxon>
        <taxon>Fungi incertae sedis</taxon>
        <taxon>Mucoromycota</taxon>
        <taxon>Mortierellomycotina</taxon>
        <taxon>Mortierellomycetes</taxon>
        <taxon>Mortierellales</taxon>
        <taxon>Mortierellaceae</taxon>
        <taxon>Linnemannia</taxon>
    </lineage>
</organism>
<reference evidence="3 4" key="1">
    <citation type="journal article" date="2020" name="Fungal Divers.">
        <title>Resolving the Mortierellaceae phylogeny through synthesis of multi-gene phylogenetics and phylogenomics.</title>
        <authorList>
            <person name="Vandepol N."/>
            <person name="Liber J."/>
            <person name="Desiro A."/>
            <person name="Na H."/>
            <person name="Kennedy M."/>
            <person name="Barry K."/>
            <person name="Grigoriev I.V."/>
            <person name="Miller A.N."/>
            <person name="O'Donnell K."/>
            <person name="Stajich J.E."/>
            <person name="Bonito G."/>
        </authorList>
    </citation>
    <scope>NUCLEOTIDE SEQUENCE [LARGE SCALE GENOMIC DNA]</scope>
    <source>
        <strain evidence="3 4">AD045</strain>
    </source>
</reference>
<gene>
    <name evidence="3" type="ORF">BGZ96_010941</name>
</gene>
<sequence>MVAVADPINNSVHVVNGWQADSNSNNPVNTMRYDEGTGQIFPAGNSVPMSGGYAAVRSTKRCSILVHGGFTTGKAAKQRVLYEYIPITEQYIPITDKGDIPPPRYGHCIVEAYGGSKIILFGGVTDLNPTSADIYSFDVATLTWTQGQTGDSTVGRTYAACAVTNDMFVAWGGAPQLHNIFSVVSTPTVVYNLKTDGSGAWQKNSRPTAELLRLRMLGQLLAVVIFVVYRRREGNETGAKHWLSRSGGGRGEIGSELESDDSITLKHEGGGDGTQRASYVVHAPVTNILPMTPTGYESTAYKAVEYTQPGIQPQPHVFNPVGAGLVVDGSMYYTATGYTPPTQQIYDPTIVSQEYPVI</sequence>
<proteinExistence type="predicted"/>
<evidence type="ECO:0000313" key="3">
    <source>
        <dbReference type="EMBL" id="KAG0295823.1"/>
    </source>
</evidence>
<comment type="caution">
    <text evidence="3">The sequence shown here is derived from an EMBL/GenBank/DDBJ whole genome shotgun (WGS) entry which is preliminary data.</text>
</comment>
<dbReference type="Pfam" id="PF24681">
    <property type="entry name" value="Kelch_KLHDC2_KLHL20_DRC7"/>
    <property type="match status" value="1"/>
</dbReference>
<evidence type="ECO:0000313" key="4">
    <source>
        <dbReference type="Proteomes" id="UP001194696"/>
    </source>
</evidence>
<dbReference type="EMBL" id="JAAAIM010000074">
    <property type="protein sequence ID" value="KAG0295823.1"/>
    <property type="molecule type" value="Genomic_DNA"/>
</dbReference>
<evidence type="ECO:0008006" key="5">
    <source>
        <dbReference type="Google" id="ProtNLM"/>
    </source>
</evidence>
<dbReference type="Gene3D" id="2.120.10.80">
    <property type="entry name" value="Kelch-type beta propeller"/>
    <property type="match status" value="1"/>
</dbReference>
<dbReference type="Proteomes" id="UP001194696">
    <property type="component" value="Unassembled WGS sequence"/>
</dbReference>
<evidence type="ECO:0000256" key="2">
    <source>
        <dbReference type="ARBA" id="ARBA00022737"/>
    </source>
</evidence>
<dbReference type="InterPro" id="IPR015915">
    <property type="entry name" value="Kelch-typ_b-propeller"/>
</dbReference>
<name>A0ABQ7KBM3_9FUNG</name>
<keyword evidence="2" id="KW-0677">Repeat</keyword>
<dbReference type="PANTHER" id="PTHR46093">
    <property type="entry name" value="ACYL-COA-BINDING DOMAIN-CONTAINING PROTEIN 5"/>
    <property type="match status" value="1"/>
</dbReference>
<protein>
    <recommendedName>
        <fullName evidence="5">Galactose oxidase</fullName>
    </recommendedName>
</protein>
<accession>A0ABQ7KBM3</accession>
<keyword evidence="4" id="KW-1185">Reference proteome</keyword>
<evidence type="ECO:0000256" key="1">
    <source>
        <dbReference type="ARBA" id="ARBA00022441"/>
    </source>
</evidence>